<keyword evidence="5 9" id="KW-0812">Transmembrane</keyword>
<feature type="transmembrane region" description="Helical" evidence="9">
    <location>
        <begin position="97"/>
        <end position="121"/>
    </location>
</feature>
<sequence length="343" mass="35175">MTEIKLAGQSPWIVKSVRNNWVTIVIFVALLVALAIFVPTFYQPANLLNVARQSSIVGVVAIGMTFVILTGGIDLSVGSTLALSGVTMAMLINQGMVAGVAILIALLVGVGVGIINGFIVADLKIQPFIATLATMVAITGVALRVTSGGPQPFDNAGEIFNFLGSGNVLGLPGPFLVFLIVSVIAILALRYLAFGRYLYAIGGSPEAARLTGVPTRRTLFIAYAISGLAAALAGVMTASRLGVGAPTAGGLANLDAITAVVIGGTSLMGGIGGAVGTVFGALLLAVLSNLMNLLGISPFDQQTVKGAVIVLAVLLAMQATRKRTSGRRDKRNRSEKNSDPSSK</sequence>
<feature type="transmembrane region" description="Helical" evidence="9">
    <location>
        <begin position="20"/>
        <end position="42"/>
    </location>
</feature>
<keyword evidence="7 9" id="KW-0472">Membrane</keyword>
<reference evidence="10" key="1">
    <citation type="submission" date="2020-05" db="EMBL/GenBank/DDBJ databases">
        <authorList>
            <person name="Chiriac C."/>
            <person name="Salcher M."/>
            <person name="Ghai R."/>
            <person name="Kavagutti S V."/>
        </authorList>
    </citation>
    <scope>NUCLEOTIDE SEQUENCE</scope>
</reference>
<feature type="transmembrane region" description="Helical" evidence="9">
    <location>
        <begin position="128"/>
        <end position="145"/>
    </location>
</feature>
<accession>A0A6J7FUL2</accession>
<feature type="transmembrane region" description="Helical" evidence="9">
    <location>
        <begin position="251"/>
        <end position="271"/>
    </location>
</feature>
<feature type="transmembrane region" description="Helical" evidence="9">
    <location>
        <begin position="54"/>
        <end position="77"/>
    </location>
</feature>
<evidence type="ECO:0000256" key="1">
    <source>
        <dbReference type="ARBA" id="ARBA00004651"/>
    </source>
</evidence>
<dbReference type="GO" id="GO:0022857">
    <property type="term" value="F:transmembrane transporter activity"/>
    <property type="evidence" value="ECO:0007669"/>
    <property type="project" value="InterPro"/>
</dbReference>
<evidence type="ECO:0000256" key="5">
    <source>
        <dbReference type="ARBA" id="ARBA00022692"/>
    </source>
</evidence>
<evidence type="ECO:0000256" key="3">
    <source>
        <dbReference type="ARBA" id="ARBA00022475"/>
    </source>
</evidence>
<evidence type="ECO:0000256" key="6">
    <source>
        <dbReference type="ARBA" id="ARBA00022989"/>
    </source>
</evidence>
<evidence type="ECO:0000313" key="10">
    <source>
        <dbReference type="EMBL" id="CAB4896440.1"/>
    </source>
</evidence>
<feature type="compositionally biased region" description="Basic and acidic residues" evidence="8">
    <location>
        <begin position="332"/>
        <end position="343"/>
    </location>
</feature>
<keyword evidence="6 9" id="KW-1133">Transmembrane helix</keyword>
<keyword evidence="2" id="KW-0813">Transport</keyword>
<dbReference type="InterPro" id="IPR001851">
    <property type="entry name" value="ABC_transp_permease"/>
</dbReference>
<organism evidence="10">
    <name type="scientific">freshwater metagenome</name>
    <dbReference type="NCBI Taxonomy" id="449393"/>
    <lineage>
        <taxon>unclassified sequences</taxon>
        <taxon>metagenomes</taxon>
        <taxon>ecological metagenomes</taxon>
    </lineage>
</organism>
<evidence type="ECO:0000256" key="7">
    <source>
        <dbReference type="ARBA" id="ARBA00023136"/>
    </source>
</evidence>
<feature type="transmembrane region" description="Helical" evidence="9">
    <location>
        <begin position="175"/>
        <end position="199"/>
    </location>
</feature>
<dbReference type="PANTHER" id="PTHR32196:SF21">
    <property type="entry name" value="ABC TRANSPORTER PERMEASE PROTEIN YPHD-RELATED"/>
    <property type="match status" value="1"/>
</dbReference>
<dbReference type="CDD" id="cd06579">
    <property type="entry name" value="TM_PBP1_transp_AraH_like"/>
    <property type="match status" value="1"/>
</dbReference>
<dbReference type="AlphaFoldDB" id="A0A6J7FUL2"/>
<evidence type="ECO:0000256" key="9">
    <source>
        <dbReference type="SAM" id="Phobius"/>
    </source>
</evidence>
<evidence type="ECO:0000256" key="4">
    <source>
        <dbReference type="ARBA" id="ARBA00022519"/>
    </source>
</evidence>
<feature type="transmembrane region" description="Helical" evidence="9">
    <location>
        <begin position="220"/>
        <end position="239"/>
    </location>
</feature>
<feature type="region of interest" description="Disordered" evidence="8">
    <location>
        <begin position="322"/>
        <end position="343"/>
    </location>
</feature>
<feature type="compositionally biased region" description="Basic residues" evidence="8">
    <location>
        <begin position="322"/>
        <end position="331"/>
    </location>
</feature>
<name>A0A6J7FUL2_9ZZZZ</name>
<dbReference type="EMBL" id="CAFBMB010000040">
    <property type="protein sequence ID" value="CAB4896440.1"/>
    <property type="molecule type" value="Genomic_DNA"/>
</dbReference>
<proteinExistence type="predicted"/>
<keyword evidence="3" id="KW-1003">Cell membrane</keyword>
<dbReference type="PANTHER" id="PTHR32196">
    <property type="entry name" value="ABC TRANSPORTER PERMEASE PROTEIN YPHD-RELATED-RELATED"/>
    <property type="match status" value="1"/>
</dbReference>
<protein>
    <submittedName>
        <fullName evidence="10">Unannotated protein</fullName>
    </submittedName>
</protein>
<dbReference type="GO" id="GO:0005886">
    <property type="term" value="C:plasma membrane"/>
    <property type="evidence" value="ECO:0007669"/>
    <property type="project" value="UniProtKB-SubCell"/>
</dbReference>
<evidence type="ECO:0000256" key="2">
    <source>
        <dbReference type="ARBA" id="ARBA00022448"/>
    </source>
</evidence>
<comment type="subcellular location">
    <subcellularLocation>
        <location evidence="1">Cell membrane</location>
        <topology evidence="1">Multi-pass membrane protein</topology>
    </subcellularLocation>
</comment>
<keyword evidence="4" id="KW-0997">Cell inner membrane</keyword>
<gene>
    <name evidence="10" type="ORF">UFOPK3516_00710</name>
</gene>
<evidence type="ECO:0000256" key="8">
    <source>
        <dbReference type="SAM" id="MobiDB-lite"/>
    </source>
</evidence>
<dbReference type="Pfam" id="PF02653">
    <property type="entry name" value="BPD_transp_2"/>
    <property type="match status" value="1"/>
</dbReference>